<gene>
    <name evidence="1" type="ORF">D3M95_02160</name>
</gene>
<evidence type="ECO:0000313" key="1">
    <source>
        <dbReference type="EMBL" id="RIX36122.1"/>
    </source>
</evidence>
<sequence length="245" mass="27004">MFDKSVNYPTAVASYDDEGIAQAILWCAERMEEGDTLSVWTPLKRSLGNCEALEELVNQYSGVEHIVGRGGTGVRSTGPVLMAWPDMDDIGELVRFGESRIRGLCVLAWDENKIRPWVAQMNPEILGDGTDWDSLTPELDPIVVEALKSLTKTVNHNNTISVGWEKDQVVSVLLALRDAGIPMDGEAIQGWALAHGWSGRNPSLLAKFVEEIQAGKRPRCNKVLRPDYISILRQQVADAASETES</sequence>
<dbReference type="OrthoDB" id="4573608at2"/>
<name>A0A418Q8R2_9CORY</name>
<dbReference type="Gene3D" id="1.20.1290.30">
    <property type="match status" value="1"/>
</dbReference>
<keyword evidence="2" id="KW-1185">Reference proteome</keyword>
<dbReference type="EMBL" id="QXJK01000002">
    <property type="protein sequence ID" value="RIX36122.1"/>
    <property type="molecule type" value="Genomic_DNA"/>
</dbReference>
<proteinExistence type="predicted"/>
<dbReference type="InterPro" id="IPR037210">
    <property type="entry name" value="YoaC-like_sf"/>
</dbReference>
<reference evidence="1 2" key="1">
    <citation type="submission" date="2018-09" db="EMBL/GenBank/DDBJ databases">
        <title>Optimization and identification of Corynebacterium falsenii FN1-14 from fish paste.</title>
        <authorList>
            <person name="Daroonpunt R."/>
            <person name="Tanasupawat S."/>
        </authorList>
    </citation>
    <scope>NUCLEOTIDE SEQUENCE [LARGE SCALE GENOMIC DNA]</scope>
    <source>
        <strain evidence="1 2">FN1-14</strain>
    </source>
</reference>
<protein>
    <submittedName>
        <fullName evidence="1">Uncharacterized protein</fullName>
    </submittedName>
</protein>
<dbReference type="Proteomes" id="UP000285278">
    <property type="component" value="Unassembled WGS sequence"/>
</dbReference>
<evidence type="ECO:0000313" key="2">
    <source>
        <dbReference type="Proteomes" id="UP000285278"/>
    </source>
</evidence>
<organism evidence="1 2">
    <name type="scientific">Corynebacterium falsenii</name>
    <dbReference type="NCBI Taxonomy" id="108486"/>
    <lineage>
        <taxon>Bacteria</taxon>
        <taxon>Bacillati</taxon>
        <taxon>Actinomycetota</taxon>
        <taxon>Actinomycetes</taxon>
        <taxon>Mycobacteriales</taxon>
        <taxon>Corynebacteriaceae</taxon>
        <taxon>Corynebacterium</taxon>
    </lineage>
</organism>
<dbReference type="RefSeq" id="WP_119664297.1">
    <property type="nucleotide sequence ID" value="NZ_QXJK01000002.1"/>
</dbReference>
<accession>A0A418Q8R2</accession>
<dbReference type="AlphaFoldDB" id="A0A418Q8R2"/>
<comment type="caution">
    <text evidence="1">The sequence shown here is derived from an EMBL/GenBank/DDBJ whole genome shotgun (WGS) entry which is preliminary data.</text>
</comment>